<dbReference type="InterPro" id="IPR045057">
    <property type="entry name" value="Gcn5-rel_NAT"/>
</dbReference>
<dbReference type="PROSITE" id="PS51729">
    <property type="entry name" value="GNAT_YJDJ"/>
    <property type="match status" value="1"/>
</dbReference>
<dbReference type="GO" id="GO:0016740">
    <property type="term" value="F:transferase activity"/>
    <property type="evidence" value="ECO:0007669"/>
    <property type="project" value="UniProtKB-KW"/>
</dbReference>
<accession>A0A6C0GDP3</accession>
<dbReference type="CDD" id="cd04301">
    <property type="entry name" value="NAT_SF"/>
    <property type="match status" value="1"/>
</dbReference>
<evidence type="ECO:0000313" key="3">
    <source>
        <dbReference type="Proteomes" id="UP000480178"/>
    </source>
</evidence>
<reference evidence="2 3" key="1">
    <citation type="submission" date="2020-01" db="EMBL/GenBank/DDBJ databases">
        <authorList>
            <person name="Kim M.K."/>
        </authorList>
    </citation>
    <scope>NUCLEOTIDE SEQUENCE [LARGE SCALE GENOMIC DNA]</scope>
    <source>
        <strain evidence="2 3">172606-1</strain>
    </source>
</reference>
<dbReference type="Proteomes" id="UP000480178">
    <property type="component" value="Chromosome"/>
</dbReference>
<dbReference type="EMBL" id="CP048222">
    <property type="protein sequence ID" value="QHT66058.1"/>
    <property type="molecule type" value="Genomic_DNA"/>
</dbReference>
<sequence>MEKNINVKHDKEEQVFYADLGGAVAELSYTIPSDQTIDMMHTYVPVEHRGHGIGEKLVETALAYAKENNYRVIPSCSFVARYVHRQHR</sequence>
<gene>
    <name evidence="2" type="ORF">GXP67_04935</name>
</gene>
<keyword evidence="3" id="KW-1185">Reference proteome</keyword>
<name>A0A6C0GDP3_9BACT</name>
<dbReference type="InterPro" id="IPR016181">
    <property type="entry name" value="Acyl_CoA_acyltransferase"/>
</dbReference>
<feature type="domain" description="N-acetyltransferase" evidence="1">
    <location>
        <begin position="8"/>
        <end position="88"/>
    </location>
</feature>
<dbReference type="PANTHER" id="PTHR31435:SF9">
    <property type="entry name" value="PROTEIN NATD1"/>
    <property type="match status" value="1"/>
</dbReference>
<keyword evidence="2" id="KW-0808">Transferase</keyword>
<evidence type="ECO:0000259" key="1">
    <source>
        <dbReference type="PROSITE" id="PS51729"/>
    </source>
</evidence>
<organism evidence="2 3">
    <name type="scientific">Rhodocytophaga rosea</name>
    <dbReference type="NCBI Taxonomy" id="2704465"/>
    <lineage>
        <taxon>Bacteria</taxon>
        <taxon>Pseudomonadati</taxon>
        <taxon>Bacteroidota</taxon>
        <taxon>Cytophagia</taxon>
        <taxon>Cytophagales</taxon>
        <taxon>Rhodocytophagaceae</taxon>
        <taxon>Rhodocytophaga</taxon>
    </lineage>
</organism>
<dbReference type="KEGG" id="rhoz:GXP67_04935"/>
<protein>
    <submittedName>
        <fullName evidence="2">N-acetyltransferase</fullName>
    </submittedName>
</protein>
<dbReference type="InterPro" id="IPR031165">
    <property type="entry name" value="GNAT_YJDJ"/>
</dbReference>
<dbReference type="SUPFAM" id="SSF55729">
    <property type="entry name" value="Acyl-CoA N-acyltransferases (Nat)"/>
    <property type="match status" value="1"/>
</dbReference>
<evidence type="ECO:0000313" key="2">
    <source>
        <dbReference type="EMBL" id="QHT66058.1"/>
    </source>
</evidence>
<dbReference type="PANTHER" id="PTHR31435">
    <property type="entry name" value="PROTEIN NATD1"/>
    <property type="match status" value="1"/>
</dbReference>
<dbReference type="RefSeq" id="WP_162442131.1">
    <property type="nucleotide sequence ID" value="NZ_CP048222.1"/>
</dbReference>
<dbReference type="Gene3D" id="3.40.630.30">
    <property type="match status" value="1"/>
</dbReference>
<dbReference type="Pfam" id="PF14542">
    <property type="entry name" value="Acetyltransf_CG"/>
    <property type="match status" value="1"/>
</dbReference>
<proteinExistence type="predicted"/>
<dbReference type="AlphaFoldDB" id="A0A6C0GDP3"/>